<reference evidence="3 5" key="1">
    <citation type="journal article" date="2019" name="Nat. Med.">
        <title>A library of human gut bacterial isolates paired with longitudinal multiomics data enables mechanistic microbiome research.</title>
        <authorList>
            <person name="Poyet M."/>
            <person name="Groussin M."/>
            <person name="Gibbons S.M."/>
            <person name="Avila-Pacheco J."/>
            <person name="Jiang X."/>
            <person name="Kearney S.M."/>
            <person name="Perrotta A.R."/>
            <person name="Berdy B."/>
            <person name="Zhao S."/>
            <person name="Lieberman T.D."/>
            <person name="Swanson P.K."/>
            <person name="Smith M."/>
            <person name="Roesemann S."/>
            <person name="Alexander J.E."/>
            <person name="Rich S.A."/>
            <person name="Livny J."/>
            <person name="Vlamakis H."/>
            <person name="Clish C."/>
            <person name="Bullock K."/>
            <person name="Deik A."/>
            <person name="Scott J."/>
            <person name="Pierce K.A."/>
            <person name="Xavier R.J."/>
            <person name="Alm E.J."/>
        </authorList>
    </citation>
    <scope>NUCLEOTIDE SEQUENCE [LARGE SCALE GENOMIC DNA]</scope>
    <source>
        <strain evidence="3 5">BIOML-A2</strain>
    </source>
</reference>
<evidence type="ECO:0000313" key="4">
    <source>
        <dbReference type="EMBL" id="VYT04146.1"/>
    </source>
</evidence>
<name>A0A6N2TL08_9BIFI</name>
<dbReference type="InterPro" id="IPR000056">
    <property type="entry name" value="Ribul_P_3_epim-like"/>
</dbReference>
<dbReference type="Proteomes" id="UP000429211">
    <property type="component" value="Unassembled WGS sequence"/>
</dbReference>
<sequence>MTAPFSDPHFAISLYCSDFRNPAAQVEVLNNYADSYHVDIMDGHFSPSMGLCTTWIEQMMPLCALRKEVHMMVTDIDHWIDQLVAAGATMLTPHVESLGAHAFRTLRIIRENGCGAGIAVNPLTSFSEMENLLERIDLVTVMTVEIGYSGEPLIPETLKKIERLAQFRDAHGLNYEIQIDGSCNEKNFKRMREVGADTFVLGNTGIFKRSPDIEEAWHMTMAAYEESTGEKVRMR</sequence>
<dbReference type="Pfam" id="PF00834">
    <property type="entry name" value="Ribul_P_3_epim"/>
    <property type="match status" value="1"/>
</dbReference>
<gene>
    <name evidence="4" type="primary">alsE_2</name>
    <name evidence="4" type="ORF">BDLFYP24_01966</name>
    <name evidence="3" type="ORF">GBB04_01070</name>
</gene>
<evidence type="ECO:0000256" key="1">
    <source>
        <dbReference type="ARBA" id="ARBA00022723"/>
    </source>
</evidence>
<dbReference type="PANTHER" id="PTHR11749">
    <property type="entry name" value="RIBULOSE-5-PHOSPHATE-3-EPIMERASE"/>
    <property type="match status" value="1"/>
</dbReference>
<evidence type="ECO:0000256" key="2">
    <source>
        <dbReference type="ARBA" id="ARBA00023235"/>
    </source>
</evidence>
<dbReference type="InterPro" id="IPR011060">
    <property type="entry name" value="RibuloseP-bd_barrel"/>
</dbReference>
<dbReference type="RefSeq" id="WP_129879791.1">
    <property type="nucleotide sequence ID" value="NZ_CACRSP010000004.1"/>
</dbReference>
<evidence type="ECO:0000313" key="3">
    <source>
        <dbReference type="EMBL" id="KAB7462403.1"/>
    </source>
</evidence>
<dbReference type="CDD" id="cd00429">
    <property type="entry name" value="RPE"/>
    <property type="match status" value="1"/>
</dbReference>
<evidence type="ECO:0000313" key="5">
    <source>
        <dbReference type="Proteomes" id="UP000429211"/>
    </source>
</evidence>
<dbReference type="GO" id="GO:0016857">
    <property type="term" value="F:racemase and epimerase activity, acting on carbohydrates and derivatives"/>
    <property type="evidence" value="ECO:0007669"/>
    <property type="project" value="InterPro"/>
</dbReference>
<dbReference type="EMBL" id="WDPD01000001">
    <property type="protein sequence ID" value="KAB7462403.1"/>
    <property type="molecule type" value="Genomic_DNA"/>
</dbReference>
<dbReference type="AlphaFoldDB" id="A0A6N2TL08"/>
<protein>
    <submittedName>
        <fullName evidence="4">D-allulose-6-phosphate 3-epimerase</fullName>
        <ecNumber evidence="4">5.1.3.-</ecNumber>
    </submittedName>
    <submittedName>
        <fullName evidence="3">Ribulose phosphate epimerase</fullName>
    </submittedName>
</protein>
<dbReference type="InterPro" id="IPR013785">
    <property type="entry name" value="Aldolase_TIM"/>
</dbReference>
<reference evidence="4" key="2">
    <citation type="submission" date="2019-11" db="EMBL/GenBank/DDBJ databases">
        <authorList>
            <person name="Feng L."/>
        </authorList>
    </citation>
    <scope>NUCLEOTIDE SEQUENCE</scope>
    <source>
        <strain evidence="4">BdentiumLFYP24</strain>
    </source>
</reference>
<organism evidence="4">
    <name type="scientific">Bifidobacterium dentium</name>
    <dbReference type="NCBI Taxonomy" id="1689"/>
    <lineage>
        <taxon>Bacteria</taxon>
        <taxon>Bacillati</taxon>
        <taxon>Actinomycetota</taxon>
        <taxon>Actinomycetes</taxon>
        <taxon>Bifidobacteriales</taxon>
        <taxon>Bifidobacteriaceae</taxon>
        <taxon>Bifidobacterium</taxon>
    </lineage>
</organism>
<keyword evidence="2 4" id="KW-0413">Isomerase</keyword>
<dbReference type="SUPFAM" id="SSF51366">
    <property type="entry name" value="Ribulose-phoshate binding barrel"/>
    <property type="match status" value="1"/>
</dbReference>
<proteinExistence type="predicted"/>
<dbReference type="GO" id="GO:0005975">
    <property type="term" value="P:carbohydrate metabolic process"/>
    <property type="evidence" value="ECO:0007669"/>
    <property type="project" value="InterPro"/>
</dbReference>
<dbReference type="EC" id="5.1.3.-" evidence="4"/>
<dbReference type="Gene3D" id="3.20.20.70">
    <property type="entry name" value="Aldolase class I"/>
    <property type="match status" value="1"/>
</dbReference>
<dbReference type="EMBL" id="CACRSP010000004">
    <property type="protein sequence ID" value="VYT04146.1"/>
    <property type="molecule type" value="Genomic_DNA"/>
</dbReference>
<accession>A0A6N2TL08</accession>
<keyword evidence="1" id="KW-0479">Metal-binding</keyword>
<dbReference type="GO" id="GO:0046872">
    <property type="term" value="F:metal ion binding"/>
    <property type="evidence" value="ECO:0007669"/>
    <property type="project" value="UniProtKB-KW"/>
</dbReference>